<feature type="transmembrane region" description="Helical" evidence="1">
    <location>
        <begin position="36"/>
        <end position="56"/>
    </location>
</feature>
<dbReference type="Proteomes" id="UP000051335">
    <property type="component" value="Unassembled WGS sequence"/>
</dbReference>
<evidence type="ECO:0000313" key="2">
    <source>
        <dbReference type="EMBL" id="KPW97006.1"/>
    </source>
</evidence>
<keyword evidence="3" id="KW-1185">Reference proteome</keyword>
<protein>
    <submittedName>
        <fullName evidence="2">ABC transporter ATP-binding protein</fullName>
    </submittedName>
</protein>
<keyword evidence="2" id="KW-0547">Nucleotide-binding</keyword>
<name>A0A0N8R650_9PSED</name>
<proteinExistence type="predicted"/>
<evidence type="ECO:0000313" key="3">
    <source>
        <dbReference type="Proteomes" id="UP000051335"/>
    </source>
</evidence>
<evidence type="ECO:0000256" key="1">
    <source>
        <dbReference type="SAM" id="Phobius"/>
    </source>
</evidence>
<accession>A0A0N8R650</accession>
<dbReference type="AlphaFoldDB" id="A0A0N8R650"/>
<dbReference type="GO" id="GO:0005524">
    <property type="term" value="F:ATP binding"/>
    <property type="evidence" value="ECO:0007669"/>
    <property type="project" value="UniProtKB-KW"/>
</dbReference>
<dbReference type="RefSeq" id="WP_054992119.1">
    <property type="nucleotide sequence ID" value="NZ_LJQC01000628.1"/>
</dbReference>
<sequence length="72" mass="7768">MKLITAELIAFIAAINLLEAGLRTSNLAYSEEGIIALRLGFVLMLAVLALEIAAALPEEYPIHQSSFKELAP</sequence>
<dbReference type="PATRIC" id="fig|317659.3.peg.743"/>
<keyword evidence="1" id="KW-0812">Transmembrane</keyword>
<keyword evidence="2" id="KW-0067">ATP-binding</keyword>
<dbReference type="EMBL" id="LJQC01000628">
    <property type="protein sequence ID" value="KPW97006.1"/>
    <property type="molecule type" value="Genomic_DNA"/>
</dbReference>
<comment type="caution">
    <text evidence="2">The sequence shown here is derived from an EMBL/GenBank/DDBJ whole genome shotgun (WGS) entry which is preliminary data.</text>
</comment>
<gene>
    <name evidence="2" type="ORF">ALO75_200244</name>
</gene>
<keyword evidence="1" id="KW-1133">Transmembrane helix</keyword>
<reference evidence="2 3" key="1">
    <citation type="submission" date="2015-09" db="EMBL/GenBank/DDBJ databases">
        <title>Genome announcement of multiple Pseudomonas syringae strains.</title>
        <authorList>
            <person name="Thakur S."/>
            <person name="Wang P.W."/>
            <person name="Gong Y."/>
            <person name="Weir B.S."/>
            <person name="Guttman D.S."/>
        </authorList>
    </citation>
    <scope>NUCLEOTIDE SEQUENCE [LARGE SCALE GENOMIC DNA]</scope>
    <source>
        <strain evidence="2 3">ICMP17001</strain>
    </source>
</reference>
<keyword evidence="1" id="KW-0472">Membrane</keyword>
<organism evidence="2 3">
    <name type="scientific">Pseudomonas syringae pv. coryli</name>
    <dbReference type="NCBI Taxonomy" id="317659"/>
    <lineage>
        <taxon>Bacteria</taxon>
        <taxon>Pseudomonadati</taxon>
        <taxon>Pseudomonadota</taxon>
        <taxon>Gammaproteobacteria</taxon>
        <taxon>Pseudomonadales</taxon>
        <taxon>Pseudomonadaceae</taxon>
        <taxon>Pseudomonas</taxon>
    </lineage>
</organism>